<dbReference type="SUPFAM" id="SSF103642">
    <property type="entry name" value="Sec-C motif"/>
    <property type="match status" value="1"/>
</dbReference>
<reference evidence="1" key="1">
    <citation type="journal article" date="2020" name="mSystems">
        <title>Genome- and Community-Level Interaction Insights into Carbon Utilization and Element Cycling Functions of Hydrothermarchaeota in Hydrothermal Sediment.</title>
        <authorList>
            <person name="Zhou Z."/>
            <person name="Liu Y."/>
            <person name="Xu W."/>
            <person name="Pan J."/>
            <person name="Luo Z.H."/>
            <person name="Li M."/>
        </authorList>
    </citation>
    <scope>NUCLEOTIDE SEQUENCE [LARGE SCALE GENOMIC DNA]</scope>
    <source>
        <strain evidence="1">HyVt-505</strain>
    </source>
</reference>
<dbReference type="Pfam" id="PF02810">
    <property type="entry name" value="SEC-C"/>
    <property type="match status" value="1"/>
</dbReference>
<name>A0A832J7H1_9GAMM</name>
<dbReference type="AlphaFoldDB" id="A0A832J7H1"/>
<gene>
    <name evidence="1" type="ORF">ENJ65_04920</name>
</gene>
<evidence type="ECO:0000313" key="1">
    <source>
        <dbReference type="EMBL" id="HHJ80956.1"/>
    </source>
</evidence>
<organism evidence="1">
    <name type="scientific">Candidatus Tenderia electrophaga</name>
    <dbReference type="NCBI Taxonomy" id="1748243"/>
    <lineage>
        <taxon>Bacteria</taxon>
        <taxon>Pseudomonadati</taxon>
        <taxon>Pseudomonadota</taxon>
        <taxon>Gammaproteobacteria</taxon>
        <taxon>Candidatus Tenderiales</taxon>
        <taxon>Candidatus Tenderiaceae</taxon>
        <taxon>Candidatus Tenderia</taxon>
    </lineage>
</organism>
<dbReference type="Gene3D" id="3.10.450.50">
    <property type="match status" value="1"/>
</dbReference>
<proteinExistence type="predicted"/>
<sequence>MTNNIKPCPCGSGNDYDQCCGRYIDGGQLPA</sequence>
<dbReference type="EMBL" id="DRNF01000308">
    <property type="protein sequence ID" value="HHJ80956.1"/>
    <property type="molecule type" value="Genomic_DNA"/>
</dbReference>
<dbReference type="Proteomes" id="UP000885832">
    <property type="component" value="Unassembled WGS sequence"/>
</dbReference>
<comment type="caution">
    <text evidence="1">The sequence shown here is derived from an EMBL/GenBank/DDBJ whole genome shotgun (WGS) entry which is preliminary data.</text>
</comment>
<accession>A0A832J7H1</accession>
<feature type="non-terminal residue" evidence="1">
    <location>
        <position position="31"/>
    </location>
</feature>
<protein>
    <recommendedName>
        <fullName evidence="2">Zinc chelation protein SecC</fullName>
    </recommendedName>
</protein>
<evidence type="ECO:0008006" key="2">
    <source>
        <dbReference type="Google" id="ProtNLM"/>
    </source>
</evidence>
<dbReference type="InterPro" id="IPR004027">
    <property type="entry name" value="SEC_C_motif"/>
</dbReference>